<comment type="caution">
    <text evidence="1">The sequence shown here is derived from an EMBL/GenBank/DDBJ whole genome shotgun (WGS) entry which is preliminary data.</text>
</comment>
<keyword evidence="2" id="KW-1185">Reference proteome</keyword>
<accession>A0AAD2HIE3</accession>
<protein>
    <submittedName>
        <fullName evidence="1">Uncharacterized protein</fullName>
    </submittedName>
</protein>
<reference evidence="1" key="1">
    <citation type="submission" date="2023-11" db="EMBL/GenBank/DDBJ databases">
        <authorList>
            <person name="De Vega J J."/>
            <person name="De Vega J J."/>
        </authorList>
    </citation>
    <scope>NUCLEOTIDE SEQUENCE</scope>
</reference>
<gene>
    <name evidence="1" type="ORF">MYCIT1_LOCUS25982</name>
</gene>
<evidence type="ECO:0000313" key="2">
    <source>
        <dbReference type="Proteomes" id="UP001295794"/>
    </source>
</evidence>
<sequence length="73" mass="8025">SLDAREGTATFCDRIPVTAVTRVLNWPNRCRKAVKVECHRISRCPSLTGLFLLLSGGPRDSCFYSIGIDETGP</sequence>
<dbReference type="EMBL" id="CAVNYO010000419">
    <property type="protein sequence ID" value="CAK5277154.1"/>
    <property type="molecule type" value="Genomic_DNA"/>
</dbReference>
<feature type="non-terminal residue" evidence="1">
    <location>
        <position position="73"/>
    </location>
</feature>
<dbReference type="Proteomes" id="UP001295794">
    <property type="component" value="Unassembled WGS sequence"/>
</dbReference>
<evidence type="ECO:0000313" key="1">
    <source>
        <dbReference type="EMBL" id="CAK5277154.1"/>
    </source>
</evidence>
<name>A0AAD2HIE3_9AGAR</name>
<dbReference type="AlphaFoldDB" id="A0AAD2HIE3"/>
<organism evidence="1 2">
    <name type="scientific">Mycena citricolor</name>
    <dbReference type="NCBI Taxonomy" id="2018698"/>
    <lineage>
        <taxon>Eukaryota</taxon>
        <taxon>Fungi</taxon>
        <taxon>Dikarya</taxon>
        <taxon>Basidiomycota</taxon>
        <taxon>Agaricomycotina</taxon>
        <taxon>Agaricomycetes</taxon>
        <taxon>Agaricomycetidae</taxon>
        <taxon>Agaricales</taxon>
        <taxon>Marasmiineae</taxon>
        <taxon>Mycenaceae</taxon>
        <taxon>Mycena</taxon>
    </lineage>
</organism>
<proteinExistence type="predicted"/>